<feature type="transmembrane region" description="Helical" evidence="1">
    <location>
        <begin position="188"/>
        <end position="209"/>
    </location>
</feature>
<evidence type="ECO:0000313" key="2">
    <source>
        <dbReference type="EMBL" id="KUK86910.1"/>
    </source>
</evidence>
<feature type="transmembrane region" description="Helical" evidence="1">
    <location>
        <begin position="323"/>
        <end position="341"/>
    </location>
</feature>
<reference evidence="3" key="1">
    <citation type="journal article" date="2015" name="MBio">
        <title>Genome-Resolved Metagenomic Analysis Reveals Roles for Candidate Phyla and Other Microbial Community Members in Biogeochemical Transformations in Oil Reservoirs.</title>
        <authorList>
            <person name="Hu P."/>
            <person name="Tom L."/>
            <person name="Singh A."/>
            <person name="Thomas B.C."/>
            <person name="Baker B.J."/>
            <person name="Piceno Y.M."/>
            <person name="Andersen G.L."/>
            <person name="Banfield J.F."/>
        </authorList>
    </citation>
    <scope>NUCLEOTIDE SEQUENCE [LARGE SCALE GENOMIC DNA]</scope>
</reference>
<dbReference type="Proteomes" id="UP000053467">
    <property type="component" value="Unassembled WGS sequence"/>
</dbReference>
<feature type="transmembrane region" description="Helical" evidence="1">
    <location>
        <begin position="151"/>
        <end position="176"/>
    </location>
</feature>
<feature type="transmembrane region" description="Helical" evidence="1">
    <location>
        <begin position="288"/>
        <end position="311"/>
    </location>
</feature>
<name>A0A101I2X7_UNCT6</name>
<keyword evidence="1" id="KW-0472">Membrane</keyword>
<keyword evidence="1" id="KW-0812">Transmembrane</keyword>
<feature type="transmembrane region" description="Helical" evidence="1">
    <location>
        <begin position="347"/>
        <end position="368"/>
    </location>
</feature>
<feature type="transmembrane region" description="Helical" evidence="1">
    <location>
        <begin position="380"/>
        <end position="402"/>
    </location>
</feature>
<evidence type="ECO:0000256" key="1">
    <source>
        <dbReference type="SAM" id="Phobius"/>
    </source>
</evidence>
<feature type="transmembrane region" description="Helical" evidence="1">
    <location>
        <begin position="253"/>
        <end position="276"/>
    </location>
</feature>
<proteinExistence type="predicted"/>
<comment type="caution">
    <text evidence="2">The sequence shown here is derived from an EMBL/GenBank/DDBJ whole genome shotgun (WGS) entry which is preliminary data.</text>
</comment>
<sequence>MKRITFIFFSLLFFLIPLFFVFQYDIYSYHVWAYSSVKYGVYELYTNEHYFDRICDYLPFGSYIAILSGRILSLFEPLRLTEVPYLNLFKIFPLIFLFSFLIFFLKERLNFLKIFIFVSIFYFSIFLNGQFDIIILFLILFSVFLYEKKEFVIATFLLTLVLFSKQTAPFFVLLVYLHYFKKNCNKNFLIKTIPVILLTFFFIFLPFIIKGNFIGTFKNIYFNSIYMLPFSGYSFNLLSLIPQTHYLDPAKNFFNISLRTYSLILVFLSCFLISFVKGSIFKKLALFSILWINLLVGLRENHILYPLFFLFFTIEEKDLKFKVTFLTLYFVSFMNIAFFVLNFSNRFFYYIFVSISFLSSVTLFILLFKEKDKMFNPKDLRIFEKVTFSYLFLLFLFLILPLKNYDREERNFFGEILTSEDLIDFSRDRFLDLNIKTYSPFSHYLSLRLSDQSYFKFKNFKEKYKDLVFYLDVENDDSAKLLIDDTISLYVKKGEKRLVKIRDLLKDRDTLLIKANTFKKSSNLVIYKATF</sequence>
<protein>
    <submittedName>
        <fullName evidence="2">Uncharacterized protein</fullName>
    </submittedName>
</protein>
<feature type="transmembrane region" description="Helical" evidence="1">
    <location>
        <begin position="221"/>
        <end position="241"/>
    </location>
</feature>
<dbReference type="EMBL" id="LGGX01000010">
    <property type="protein sequence ID" value="KUK86910.1"/>
    <property type="molecule type" value="Genomic_DNA"/>
</dbReference>
<gene>
    <name evidence="2" type="ORF">XE03_1128</name>
</gene>
<organism evidence="2 3">
    <name type="scientific">candidate division TA06 bacterium 34_109</name>
    <dbReference type="NCBI Taxonomy" id="1635277"/>
    <lineage>
        <taxon>Bacteria</taxon>
        <taxon>Bacteria division TA06</taxon>
    </lineage>
</organism>
<feature type="transmembrane region" description="Helical" evidence="1">
    <location>
        <begin position="114"/>
        <end position="145"/>
    </location>
</feature>
<evidence type="ECO:0000313" key="3">
    <source>
        <dbReference type="Proteomes" id="UP000053467"/>
    </source>
</evidence>
<dbReference type="AlphaFoldDB" id="A0A101I2X7"/>
<accession>A0A101I2X7</accession>
<keyword evidence="1" id="KW-1133">Transmembrane helix</keyword>
<feature type="transmembrane region" description="Helical" evidence="1">
    <location>
        <begin position="85"/>
        <end position="105"/>
    </location>
</feature>